<protein>
    <recommendedName>
        <fullName evidence="6 7">Peptidyl-tRNA hydrolase</fullName>
        <shortName evidence="7">Pth</shortName>
        <ecNumber evidence="1 7">3.1.1.29</ecNumber>
    </recommendedName>
</protein>
<dbReference type="NCBIfam" id="TIGR00447">
    <property type="entry name" value="pth"/>
    <property type="match status" value="1"/>
</dbReference>
<dbReference type="InterPro" id="IPR036416">
    <property type="entry name" value="Pept_tRNA_hydro_sf"/>
</dbReference>
<feature type="binding site" evidence="7">
    <location>
        <position position="45"/>
    </location>
    <ligand>
        <name>tRNA</name>
        <dbReference type="ChEBI" id="CHEBI:17843"/>
    </ligand>
</feature>
<keyword evidence="2 7" id="KW-0820">tRNA-binding</keyword>
<dbReference type="EMBL" id="PCRM01000008">
    <property type="protein sequence ID" value="PIP21909.1"/>
    <property type="molecule type" value="Genomic_DNA"/>
</dbReference>
<comment type="function">
    <text evidence="7">Hydrolyzes ribosome-free peptidyl-tRNAs (with 1 or more amino acids incorporated), which drop off the ribosome during protein synthesis, or as a result of ribosome stalling.</text>
</comment>
<gene>
    <name evidence="7" type="primary">pth</name>
    <name evidence="8" type="ORF">COX39_00345</name>
</gene>
<dbReference type="AlphaFoldDB" id="A0A2G9YRP0"/>
<dbReference type="InterPro" id="IPR018171">
    <property type="entry name" value="Pept_tRNA_hydro_CS"/>
</dbReference>
<keyword evidence="3 7" id="KW-0378">Hydrolase</keyword>
<reference evidence="8 9" key="1">
    <citation type="submission" date="2017-09" db="EMBL/GenBank/DDBJ databases">
        <title>Depth-based differentiation of microbial function through sediment-hosted aquifers and enrichment of novel symbionts in the deep terrestrial subsurface.</title>
        <authorList>
            <person name="Probst A.J."/>
            <person name="Ladd B."/>
            <person name="Jarett J.K."/>
            <person name="Geller-Mcgrath D.E."/>
            <person name="Sieber C.M."/>
            <person name="Emerson J.B."/>
            <person name="Anantharaman K."/>
            <person name="Thomas B.C."/>
            <person name="Malmstrom R."/>
            <person name="Stieglmeier M."/>
            <person name="Klingl A."/>
            <person name="Woyke T."/>
            <person name="Ryan C.M."/>
            <person name="Banfield J.F."/>
        </authorList>
    </citation>
    <scope>NUCLEOTIDE SEQUENCE [LARGE SCALE GENOMIC DNA]</scope>
    <source>
        <strain evidence="8">CG23_combo_of_CG06-09_8_20_14_all_40_13</strain>
    </source>
</reference>
<evidence type="ECO:0000256" key="5">
    <source>
        <dbReference type="ARBA" id="ARBA00038063"/>
    </source>
</evidence>
<comment type="function">
    <text evidence="7">Catalyzes the release of premature peptidyl moieties from peptidyl-tRNA molecules trapped in stalled 50S ribosomal subunits, and thus maintains levels of free tRNAs and 50S ribosomes.</text>
</comment>
<dbReference type="Pfam" id="PF01195">
    <property type="entry name" value="Pept_tRNA_hydro"/>
    <property type="match status" value="1"/>
</dbReference>
<evidence type="ECO:0000256" key="2">
    <source>
        <dbReference type="ARBA" id="ARBA00022555"/>
    </source>
</evidence>
<comment type="caution">
    <text evidence="8">The sequence shown here is derived from an EMBL/GenBank/DDBJ whole genome shotgun (WGS) entry which is preliminary data.</text>
</comment>
<dbReference type="GO" id="GO:0072344">
    <property type="term" value="P:rescue of stalled ribosome"/>
    <property type="evidence" value="ECO:0007669"/>
    <property type="project" value="UniProtKB-UniRule"/>
</dbReference>
<dbReference type="GO" id="GO:0000049">
    <property type="term" value="F:tRNA binding"/>
    <property type="evidence" value="ECO:0007669"/>
    <property type="project" value="UniProtKB-UniRule"/>
</dbReference>
<dbReference type="HAMAP" id="MF_00083">
    <property type="entry name" value="Pept_tRNA_hydro_bact"/>
    <property type="match status" value="1"/>
</dbReference>
<dbReference type="GO" id="GO:0005737">
    <property type="term" value="C:cytoplasm"/>
    <property type="evidence" value="ECO:0007669"/>
    <property type="project" value="UniProtKB-SubCell"/>
</dbReference>
<comment type="similarity">
    <text evidence="5 7">Belongs to the PTH family.</text>
</comment>
<evidence type="ECO:0000256" key="7">
    <source>
        <dbReference type="HAMAP-Rule" id="MF_00083"/>
    </source>
</evidence>
<dbReference type="Gene3D" id="3.40.50.1470">
    <property type="entry name" value="Peptidyl-tRNA hydrolase"/>
    <property type="match status" value="1"/>
</dbReference>
<evidence type="ECO:0000256" key="1">
    <source>
        <dbReference type="ARBA" id="ARBA00013260"/>
    </source>
</evidence>
<evidence type="ECO:0000313" key="8">
    <source>
        <dbReference type="EMBL" id="PIP21909.1"/>
    </source>
</evidence>
<organism evidence="8 9">
    <name type="scientific">Candidatus Nealsonbacteria bacterium CG23_combo_of_CG06-09_8_20_14_all_40_13</name>
    <dbReference type="NCBI Taxonomy" id="1974724"/>
    <lineage>
        <taxon>Bacteria</taxon>
        <taxon>Candidatus Nealsoniibacteriota</taxon>
    </lineage>
</organism>
<feature type="binding site" evidence="7">
    <location>
        <position position="47"/>
    </location>
    <ligand>
        <name>tRNA</name>
        <dbReference type="ChEBI" id="CHEBI:17843"/>
    </ligand>
</feature>
<dbReference type="SUPFAM" id="SSF53178">
    <property type="entry name" value="Peptidyl-tRNA hydrolase-like"/>
    <property type="match status" value="1"/>
</dbReference>
<evidence type="ECO:0000256" key="6">
    <source>
        <dbReference type="ARBA" id="ARBA00050038"/>
    </source>
</evidence>
<keyword evidence="4 7" id="KW-0694">RNA-binding</keyword>
<accession>A0A2G9YRP0</accession>
<evidence type="ECO:0000256" key="4">
    <source>
        <dbReference type="ARBA" id="ARBA00022884"/>
    </source>
</evidence>
<feature type="binding site" evidence="7">
    <location>
        <position position="14"/>
    </location>
    <ligand>
        <name>tRNA</name>
        <dbReference type="ChEBI" id="CHEBI:17843"/>
    </ligand>
</feature>
<dbReference type="Proteomes" id="UP000231567">
    <property type="component" value="Unassembled WGS sequence"/>
</dbReference>
<dbReference type="CDD" id="cd00462">
    <property type="entry name" value="PTH"/>
    <property type="match status" value="1"/>
</dbReference>
<evidence type="ECO:0000313" key="9">
    <source>
        <dbReference type="Proteomes" id="UP000231567"/>
    </source>
</evidence>
<comment type="subcellular location">
    <subcellularLocation>
        <location evidence="7">Cytoplasm</location>
    </subcellularLocation>
</comment>
<dbReference type="PANTHER" id="PTHR17224">
    <property type="entry name" value="PEPTIDYL-TRNA HYDROLASE"/>
    <property type="match status" value="1"/>
</dbReference>
<evidence type="ECO:0000256" key="3">
    <source>
        <dbReference type="ARBA" id="ARBA00022801"/>
    </source>
</evidence>
<proteinExistence type="inferred from homology"/>
<dbReference type="PROSITE" id="PS01195">
    <property type="entry name" value="PEPT_TRNA_HYDROL_1"/>
    <property type="match status" value="1"/>
</dbReference>
<dbReference type="PANTHER" id="PTHR17224:SF1">
    <property type="entry name" value="PEPTIDYL-TRNA HYDROLASE"/>
    <property type="match status" value="1"/>
</dbReference>
<keyword evidence="7" id="KW-0963">Cytoplasm</keyword>
<comment type="subunit">
    <text evidence="7">Monomer.</text>
</comment>
<dbReference type="InterPro" id="IPR001328">
    <property type="entry name" value="Pept_tRNA_hydro"/>
</dbReference>
<sequence length="157" mass="17957">MRLIVGLGNPGKKYQNTRHNLGFLIIDKLRNYHFKNLILLKPQTFMNESGSEVLQKANYFKIKPQDIWVICDDINLPLGQMRIKEEGSSGGHKGLQSIIDELKTEDFPRIRVGIGLPEPKIPAEDYVLQNFSALEKKEIDKTIDQVAEIIVKLENNK</sequence>
<comment type="catalytic activity">
    <reaction evidence="7">
        <text>an N-acyl-L-alpha-aminoacyl-tRNA + H2O = an N-acyl-L-amino acid + a tRNA + H(+)</text>
        <dbReference type="Rhea" id="RHEA:54448"/>
        <dbReference type="Rhea" id="RHEA-COMP:10123"/>
        <dbReference type="Rhea" id="RHEA-COMP:13883"/>
        <dbReference type="ChEBI" id="CHEBI:15377"/>
        <dbReference type="ChEBI" id="CHEBI:15378"/>
        <dbReference type="ChEBI" id="CHEBI:59874"/>
        <dbReference type="ChEBI" id="CHEBI:78442"/>
        <dbReference type="ChEBI" id="CHEBI:138191"/>
        <dbReference type="EC" id="3.1.1.29"/>
    </reaction>
</comment>
<dbReference type="GO" id="GO:0004045">
    <property type="term" value="F:peptidyl-tRNA hydrolase activity"/>
    <property type="evidence" value="ECO:0007669"/>
    <property type="project" value="UniProtKB-UniRule"/>
</dbReference>
<name>A0A2G9YRP0_9BACT</name>
<dbReference type="GO" id="GO:0006515">
    <property type="term" value="P:protein quality control for misfolded or incompletely synthesized proteins"/>
    <property type="evidence" value="ECO:0007669"/>
    <property type="project" value="UniProtKB-UniRule"/>
</dbReference>
<feature type="active site" description="Proton acceptor" evidence="7">
    <location>
        <position position="19"/>
    </location>
</feature>
<comment type="caution">
    <text evidence="7">Lacks conserved residue(s) required for the propagation of feature annotation.</text>
</comment>
<feature type="site" description="Discriminates between blocked and unblocked aminoacyl-tRNA" evidence="7">
    <location>
        <position position="9"/>
    </location>
</feature>
<feature type="site" description="Stabilizes the basic form of H active site to accept a proton" evidence="7">
    <location>
        <position position="72"/>
    </location>
</feature>
<dbReference type="EC" id="3.1.1.29" evidence="1 7"/>